<dbReference type="CDD" id="cd01400">
    <property type="entry name" value="6PGL"/>
    <property type="match status" value="1"/>
</dbReference>
<dbReference type="Proteomes" id="UP001604335">
    <property type="component" value="Unassembled WGS sequence"/>
</dbReference>
<proteinExistence type="inferred from homology"/>
<comment type="catalytic activity">
    <reaction evidence="1 7">
        <text>6-phospho-D-glucono-1,5-lactone + H2O = 6-phospho-D-gluconate + H(+)</text>
        <dbReference type="Rhea" id="RHEA:12556"/>
        <dbReference type="ChEBI" id="CHEBI:15377"/>
        <dbReference type="ChEBI" id="CHEBI:15378"/>
        <dbReference type="ChEBI" id="CHEBI:57955"/>
        <dbReference type="ChEBI" id="CHEBI:58759"/>
        <dbReference type="EC" id="3.1.1.31"/>
    </reaction>
</comment>
<dbReference type="Gene3D" id="3.40.50.1360">
    <property type="match status" value="1"/>
</dbReference>
<dbReference type="RefSeq" id="WP_393013970.1">
    <property type="nucleotide sequence ID" value="NZ_JAZAQF010000078.1"/>
</dbReference>
<name>A0ABW7CBN1_9CYAN</name>
<dbReference type="Pfam" id="PF01182">
    <property type="entry name" value="Glucosamine_iso"/>
    <property type="match status" value="1"/>
</dbReference>
<dbReference type="InterPro" id="IPR006148">
    <property type="entry name" value="Glc/Gal-6P_isomerase"/>
</dbReference>
<evidence type="ECO:0000256" key="2">
    <source>
        <dbReference type="ARBA" id="ARBA00002681"/>
    </source>
</evidence>
<accession>A0ABW7CBN1</accession>
<comment type="function">
    <text evidence="2 7">Hydrolysis of 6-phosphogluconolactone to 6-phosphogluconate.</text>
</comment>
<organism evidence="10 11">
    <name type="scientific">Limnothrix redekei LRLZ20PSL1</name>
    <dbReference type="NCBI Taxonomy" id="3112953"/>
    <lineage>
        <taxon>Bacteria</taxon>
        <taxon>Bacillati</taxon>
        <taxon>Cyanobacteriota</taxon>
        <taxon>Cyanophyceae</taxon>
        <taxon>Pseudanabaenales</taxon>
        <taxon>Pseudanabaenaceae</taxon>
        <taxon>Limnothrix</taxon>
    </lineage>
</organism>
<keyword evidence="7 10" id="KW-0378">Hydrolase</keyword>
<comment type="caution">
    <text evidence="10">The sequence shown here is derived from an EMBL/GenBank/DDBJ whole genome shotgun (WGS) entry which is preliminary data.</text>
</comment>
<comment type="pathway">
    <text evidence="3 7">Carbohydrate degradation; pentose phosphate pathway; D-ribulose 5-phosphate from D-glucose 6-phosphate (oxidative stage): step 2/3.</text>
</comment>
<gene>
    <name evidence="7 10" type="primary">pgl</name>
    <name evidence="10" type="ORF">VPK24_12940</name>
</gene>
<evidence type="ECO:0000313" key="10">
    <source>
        <dbReference type="EMBL" id="MFG3818550.1"/>
    </source>
</evidence>
<evidence type="ECO:0000256" key="3">
    <source>
        <dbReference type="ARBA" id="ARBA00004961"/>
    </source>
</evidence>
<evidence type="ECO:0000256" key="5">
    <source>
        <dbReference type="ARBA" id="ARBA00013198"/>
    </source>
</evidence>
<evidence type="ECO:0000256" key="8">
    <source>
        <dbReference type="SAM" id="MobiDB-lite"/>
    </source>
</evidence>
<feature type="domain" description="Glucosamine/galactosamine-6-phosphate isomerase" evidence="9">
    <location>
        <begin position="52"/>
        <end position="281"/>
    </location>
</feature>
<sequence>MTSAFPDPASGATDAASGADARSESANSSSPSFPFPAESLPAQLPTVEIWPDRPELIERAVEVVLSQIDHALKRSGRCTMALAGGSTPKPLYEQLAQADLDWSKLFIFWGDERYVPPTSPDSNQRMAREAWLDRVPIPAANCWPMPTDGASPAEDAARYEAQLRALFCDQWGLAEDFPSLDLVLLGLGDDGHTASLFPNTAALAVRDRWVTVGNRGDDPRITLTVPVLNQASCTIFLVSGESKQPAIAQVFAPCDDPTLAALLDQTYPARLVRPVLGELWWLFDQSAGERLEF</sequence>
<evidence type="ECO:0000256" key="6">
    <source>
        <dbReference type="ARBA" id="ARBA00020337"/>
    </source>
</evidence>
<feature type="region of interest" description="Disordered" evidence="8">
    <location>
        <begin position="1"/>
        <end position="39"/>
    </location>
</feature>
<dbReference type="GO" id="GO:0017057">
    <property type="term" value="F:6-phosphogluconolactonase activity"/>
    <property type="evidence" value="ECO:0007669"/>
    <property type="project" value="UniProtKB-EC"/>
</dbReference>
<comment type="similarity">
    <text evidence="4 7">Belongs to the glucosamine/galactosamine-6-phosphate isomerase family. 6-phosphogluconolactonase subfamily.</text>
</comment>
<protein>
    <recommendedName>
        <fullName evidence="6 7">6-phosphogluconolactonase</fullName>
        <shortName evidence="7">6PGL</shortName>
        <ecNumber evidence="5 7">3.1.1.31</ecNumber>
    </recommendedName>
</protein>
<feature type="compositionally biased region" description="Low complexity" evidence="8">
    <location>
        <begin position="9"/>
        <end position="39"/>
    </location>
</feature>
<evidence type="ECO:0000256" key="7">
    <source>
        <dbReference type="RuleBase" id="RU365095"/>
    </source>
</evidence>
<dbReference type="InterPro" id="IPR005900">
    <property type="entry name" value="6-phosphogluconolactonase_DevB"/>
</dbReference>
<dbReference type="PANTHER" id="PTHR11054:SF0">
    <property type="entry name" value="6-PHOSPHOGLUCONOLACTONASE"/>
    <property type="match status" value="1"/>
</dbReference>
<dbReference type="EC" id="3.1.1.31" evidence="5 7"/>
<dbReference type="PANTHER" id="PTHR11054">
    <property type="entry name" value="6-PHOSPHOGLUCONOLACTONASE"/>
    <property type="match status" value="1"/>
</dbReference>
<dbReference type="InterPro" id="IPR037171">
    <property type="entry name" value="NagB/RpiA_transferase-like"/>
</dbReference>
<evidence type="ECO:0000256" key="1">
    <source>
        <dbReference type="ARBA" id="ARBA00000832"/>
    </source>
</evidence>
<dbReference type="EMBL" id="JAZAQF010000078">
    <property type="protein sequence ID" value="MFG3818550.1"/>
    <property type="molecule type" value="Genomic_DNA"/>
</dbReference>
<dbReference type="InterPro" id="IPR039104">
    <property type="entry name" value="6PGL"/>
</dbReference>
<evidence type="ECO:0000259" key="9">
    <source>
        <dbReference type="Pfam" id="PF01182"/>
    </source>
</evidence>
<evidence type="ECO:0000313" key="11">
    <source>
        <dbReference type="Proteomes" id="UP001604335"/>
    </source>
</evidence>
<keyword evidence="11" id="KW-1185">Reference proteome</keyword>
<dbReference type="SUPFAM" id="SSF100950">
    <property type="entry name" value="NagB/RpiA/CoA transferase-like"/>
    <property type="match status" value="1"/>
</dbReference>
<reference evidence="11" key="1">
    <citation type="journal article" date="2024" name="Algal Res.">
        <title>Biochemical, toxicological and genomic investigation of a high-biomass producing Limnothrix strain isolated from Italian shallow drinking water reservoir.</title>
        <authorList>
            <person name="Simonazzi M."/>
            <person name="Shishido T.K."/>
            <person name="Delbaje E."/>
            <person name="Wahlsten M."/>
            <person name="Fewer D.P."/>
            <person name="Sivonen K."/>
            <person name="Pezzolesi L."/>
            <person name="Pistocchi R."/>
        </authorList>
    </citation>
    <scope>NUCLEOTIDE SEQUENCE [LARGE SCALE GENOMIC DNA]</scope>
    <source>
        <strain evidence="11">LRLZ20PSL1</strain>
    </source>
</reference>
<evidence type="ECO:0000256" key="4">
    <source>
        <dbReference type="ARBA" id="ARBA00010662"/>
    </source>
</evidence>
<dbReference type="NCBIfam" id="TIGR01198">
    <property type="entry name" value="pgl"/>
    <property type="match status" value="1"/>
</dbReference>